<dbReference type="InterPro" id="IPR050469">
    <property type="entry name" value="Diguanylate_Cyclase"/>
</dbReference>
<evidence type="ECO:0000313" key="3">
    <source>
        <dbReference type="EMBL" id="RZU52705.1"/>
    </source>
</evidence>
<keyword evidence="1" id="KW-1133">Transmembrane helix</keyword>
<dbReference type="GO" id="GO:0052621">
    <property type="term" value="F:diguanylate cyclase activity"/>
    <property type="evidence" value="ECO:0007669"/>
    <property type="project" value="TreeGrafter"/>
</dbReference>
<dbReference type="GO" id="GO:0005886">
    <property type="term" value="C:plasma membrane"/>
    <property type="evidence" value="ECO:0007669"/>
    <property type="project" value="TreeGrafter"/>
</dbReference>
<keyword evidence="1" id="KW-0812">Transmembrane</keyword>
<dbReference type="CDD" id="cd01949">
    <property type="entry name" value="GGDEF"/>
    <property type="match status" value="1"/>
</dbReference>
<protein>
    <submittedName>
        <fullName evidence="3">Diguanylate cyclase (GGDEF)-like protein</fullName>
    </submittedName>
</protein>
<dbReference type="AlphaFoldDB" id="A0A4Q7ZQH4"/>
<keyword evidence="4" id="KW-1185">Reference proteome</keyword>
<dbReference type="InterPro" id="IPR000160">
    <property type="entry name" value="GGDEF_dom"/>
</dbReference>
<dbReference type="SUPFAM" id="SSF55073">
    <property type="entry name" value="Nucleotide cyclase"/>
    <property type="match status" value="1"/>
</dbReference>
<name>A0A4Q7ZQH4_9ACTN</name>
<dbReference type="PANTHER" id="PTHR45138:SF6">
    <property type="entry name" value="DIGUANYLATE CYCLASE DGCN"/>
    <property type="match status" value="1"/>
</dbReference>
<dbReference type="PANTHER" id="PTHR45138">
    <property type="entry name" value="REGULATORY COMPONENTS OF SENSORY TRANSDUCTION SYSTEM"/>
    <property type="match status" value="1"/>
</dbReference>
<organism evidence="3 4">
    <name type="scientific">Krasilnikovia cinnamomea</name>
    <dbReference type="NCBI Taxonomy" id="349313"/>
    <lineage>
        <taxon>Bacteria</taxon>
        <taxon>Bacillati</taxon>
        <taxon>Actinomycetota</taxon>
        <taxon>Actinomycetes</taxon>
        <taxon>Micromonosporales</taxon>
        <taxon>Micromonosporaceae</taxon>
        <taxon>Krasilnikovia</taxon>
    </lineage>
</organism>
<dbReference type="SMART" id="SM00267">
    <property type="entry name" value="GGDEF"/>
    <property type="match status" value="1"/>
</dbReference>
<dbReference type="InterPro" id="IPR043128">
    <property type="entry name" value="Rev_trsase/Diguanyl_cyclase"/>
</dbReference>
<proteinExistence type="predicted"/>
<keyword evidence="1" id="KW-0472">Membrane</keyword>
<dbReference type="EMBL" id="SHKY01000001">
    <property type="protein sequence ID" value="RZU52705.1"/>
    <property type="molecule type" value="Genomic_DNA"/>
</dbReference>
<dbReference type="InterPro" id="IPR029787">
    <property type="entry name" value="Nucleotide_cyclase"/>
</dbReference>
<comment type="caution">
    <text evidence="3">The sequence shown here is derived from an EMBL/GenBank/DDBJ whole genome shotgun (WGS) entry which is preliminary data.</text>
</comment>
<gene>
    <name evidence="3" type="ORF">EV385_4586</name>
</gene>
<dbReference type="GO" id="GO:0043709">
    <property type="term" value="P:cell adhesion involved in single-species biofilm formation"/>
    <property type="evidence" value="ECO:0007669"/>
    <property type="project" value="TreeGrafter"/>
</dbReference>
<dbReference type="NCBIfam" id="TIGR00254">
    <property type="entry name" value="GGDEF"/>
    <property type="match status" value="1"/>
</dbReference>
<dbReference type="Pfam" id="PF00990">
    <property type="entry name" value="GGDEF"/>
    <property type="match status" value="1"/>
</dbReference>
<feature type="transmembrane region" description="Helical" evidence="1">
    <location>
        <begin position="301"/>
        <end position="322"/>
    </location>
</feature>
<accession>A0A4Q7ZQH4</accession>
<dbReference type="Gene3D" id="3.30.70.270">
    <property type="match status" value="1"/>
</dbReference>
<evidence type="ECO:0000256" key="1">
    <source>
        <dbReference type="SAM" id="Phobius"/>
    </source>
</evidence>
<dbReference type="PROSITE" id="PS50887">
    <property type="entry name" value="GGDEF"/>
    <property type="match status" value="1"/>
</dbReference>
<evidence type="ECO:0000313" key="4">
    <source>
        <dbReference type="Proteomes" id="UP000292564"/>
    </source>
</evidence>
<dbReference type="GO" id="GO:1902201">
    <property type="term" value="P:negative regulation of bacterial-type flagellum-dependent cell motility"/>
    <property type="evidence" value="ECO:0007669"/>
    <property type="project" value="TreeGrafter"/>
</dbReference>
<sequence>MGAVRRSTVVMLTAALIFLIAALGSAASGRANTLKTEQSELAQRSAVGSHKMSEFFERASTIVELGGRNYSFVDYYGGDAYGDRGHLPLKAKPTDQIVERVNQDLAHMGRMYADRIGAAAFIDVSGVTNAAVIHGKPVVADKLPQNSRTAPYFQPVFGVSPGVVRQSRPYRSPTVGDWVISSGTQVLMPDHVKHAMVHFEITVEGFRRELDGGYGHLLVVDAATGAVVIDSASPQQNGQPLGDPGNHRFTPLVGQWQDAGLMKVDGRQAAYHRVPSEVGNDNHWYVVTVAPAAPGPFTGVGVLPGIVVLTAALIIVYAVIMLRKSQSALVRAANTDPLTGLRNRRRLEADLAVLLPKCTEDDPLYLTLSDLNGFKAYNDTLGHPVGDTLLARLGQRLSDAVQGRGGAYRIGGDEFCVVARASDVDSPDALIALVSQALREDHDRVPVTASHGLVVLPQETSDLIAAMSLVDRRMYQQKHAERVRAER</sequence>
<feature type="domain" description="GGDEF" evidence="2">
    <location>
        <begin position="362"/>
        <end position="487"/>
    </location>
</feature>
<reference evidence="3 4" key="1">
    <citation type="submission" date="2019-02" db="EMBL/GenBank/DDBJ databases">
        <title>Sequencing the genomes of 1000 actinobacteria strains.</title>
        <authorList>
            <person name="Klenk H.-P."/>
        </authorList>
    </citation>
    <scope>NUCLEOTIDE SEQUENCE [LARGE SCALE GENOMIC DNA]</scope>
    <source>
        <strain evidence="3 4">DSM 45162</strain>
    </source>
</reference>
<evidence type="ECO:0000259" key="2">
    <source>
        <dbReference type="PROSITE" id="PS50887"/>
    </source>
</evidence>
<dbReference type="Proteomes" id="UP000292564">
    <property type="component" value="Unassembled WGS sequence"/>
</dbReference>